<sequence length="901" mass="100920">MSGSATLAHKREIQVHREINAVATRISIWVAERDNTGAQLAAAVCTDCPSNTYPTLDLSACIPCSDTVMTASYSAATNSYQCVCRTDLGYDPAPQDGKCVSSASVEVVQSRLLNPYLVSFKDVVAPGGTTTSLTVRSDAFASLYMGATAGCEFAWNSSSCEALSNLCALQLYDTSASACQPTNTQPETPISLPLLPSLYYTTGASDAGFITSQVIDLPLAVSAEKRVSSLPLVLATYSLNGTFIGLQEVATQLQKCASDPIDQLGVWRNIGHDYDTSCSVNLASLVSKYPSTVFYDMYIKDQSDKLIPVPIRLINYRSGGRQPNLNPDPWNFASNTFFRRFFVVDSVSGVENSVLRAVRIASKIHFWVRKESTGRIYVPIVDLTYTERDATSLSASDSSYLSSPTVEFGIQYITELDSFWKTVTVLFALVCVIGGFLALFRARAWSSRNLGPADGWDFQYLARCILILAEVLAPLLFWLLLTLSMYWFFAFKSQSELKVLLPYSDRDMTRFNAAHATSLACYALHVVTKLYQQCTADIFLIDWEQSKGRIIQSGADERPKLAPISVWRSVFLANEWDELQTYRQVNIEFMLLAMYFIFEGLQVRYAATPQPDMNNLTPGAVHRILLFALEGMVWIGLAAVQILFRKIVYDRYYKNKLFNFVDVLSMANLSILAFDEMCHGYYIHGRSIHPCADTNIGELNAYLRREKADLVPRRGLDDTDEQCFEMFAQKEMRSAFNKVYGIVIAEVETQMAGNLAARLQRLSPEKQLRRFGGVDEARVRAYETVNHFLKSFFDRNLKEFQYMVRERTHVERLLAKTPDVSHSTALFHDPACFTNLLLHGIEYHLLLFYVLVFSLASYTLDSTGAAALITCLVDVLVRVGRRHFGGKNVAKKMMMDPKFLI</sequence>
<keyword evidence="1" id="KW-0812">Transmembrane</keyword>
<organism evidence="2 3">
    <name type="scientific">Powellomyces hirtus</name>
    <dbReference type="NCBI Taxonomy" id="109895"/>
    <lineage>
        <taxon>Eukaryota</taxon>
        <taxon>Fungi</taxon>
        <taxon>Fungi incertae sedis</taxon>
        <taxon>Chytridiomycota</taxon>
        <taxon>Chytridiomycota incertae sedis</taxon>
        <taxon>Chytridiomycetes</taxon>
        <taxon>Spizellomycetales</taxon>
        <taxon>Powellomycetaceae</taxon>
        <taxon>Powellomyces</taxon>
    </lineage>
</organism>
<dbReference type="PANTHER" id="PTHR21274:SF0">
    <property type="entry name" value="MECKELIN"/>
    <property type="match status" value="1"/>
</dbReference>
<feature type="transmembrane region" description="Helical" evidence="1">
    <location>
        <begin position="460"/>
        <end position="489"/>
    </location>
</feature>
<dbReference type="Pfam" id="PF09773">
    <property type="entry name" value="Meckelin"/>
    <property type="match status" value="1"/>
</dbReference>
<feature type="transmembrane region" description="Helical" evidence="1">
    <location>
        <begin position="620"/>
        <end position="644"/>
    </location>
</feature>
<evidence type="ECO:0008006" key="4">
    <source>
        <dbReference type="Google" id="ProtNLM"/>
    </source>
</evidence>
<gene>
    <name evidence="2" type="ORF">PhCBS80983_g01047</name>
</gene>
<dbReference type="Proteomes" id="UP000318582">
    <property type="component" value="Unassembled WGS sequence"/>
</dbReference>
<evidence type="ECO:0000313" key="2">
    <source>
        <dbReference type="EMBL" id="TPX61464.1"/>
    </source>
</evidence>
<comment type="caution">
    <text evidence="2">The sequence shown here is derived from an EMBL/GenBank/DDBJ whole genome shotgun (WGS) entry which is preliminary data.</text>
</comment>
<dbReference type="STRING" id="109895.A0A507ECD0"/>
<keyword evidence="1" id="KW-0472">Membrane</keyword>
<dbReference type="GO" id="GO:0036038">
    <property type="term" value="C:MKS complex"/>
    <property type="evidence" value="ECO:0007669"/>
    <property type="project" value="InterPro"/>
</dbReference>
<evidence type="ECO:0000256" key="1">
    <source>
        <dbReference type="SAM" id="Phobius"/>
    </source>
</evidence>
<feature type="transmembrane region" description="Helical" evidence="1">
    <location>
        <begin position="589"/>
        <end position="608"/>
    </location>
</feature>
<evidence type="ECO:0000313" key="3">
    <source>
        <dbReference type="Proteomes" id="UP000318582"/>
    </source>
</evidence>
<dbReference type="EMBL" id="QEAQ01000007">
    <property type="protein sequence ID" value="TPX61464.1"/>
    <property type="molecule type" value="Genomic_DNA"/>
</dbReference>
<dbReference type="InterPro" id="IPR019170">
    <property type="entry name" value="Meckelin"/>
</dbReference>
<protein>
    <recommendedName>
        <fullName evidence="4">Meckelin</fullName>
    </recommendedName>
</protein>
<name>A0A507ECD0_9FUNG</name>
<feature type="transmembrane region" description="Helical" evidence="1">
    <location>
        <begin position="419"/>
        <end position="440"/>
    </location>
</feature>
<keyword evidence="3" id="KW-1185">Reference proteome</keyword>
<keyword evidence="1" id="KW-1133">Transmembrane helix</keyword>
<dbReference type="GO" id="GO:0060271">
    <property type="term" value="P:cilium assembly"/>
    <property type="evidence" value="ECO:0007669"/>
    <property type="project" value="InterPro"/>
</dbReference>
<accession>A0A507ECD0</accession>
<proteinExistence type="predicted"/>
<dbReference type="PANTHER" id="PTHR21274">
    <property type="entry name" value="MECKELIN"/>
    <property type="match status" value="1"/>
</dbReference>
<dbReference type="AlphaFoldDB" id="A0A507ECD0"/>
<reference evidence="2 3" key="1">
    <citation type="journal article" date="2019" name="Sci. Rep.">
        <title>Comparative genomics of chytrid fungi reveal insights into the obligate biotrophic and pathogenic lifestyle of Synchytrium endobioticum.</title>
        <authorList>
            <person name="van de Vossenberg B.T.L.H."/>
            <person name="Warris S."/>
            <person name="Nguyen H.D.T."/>
            <person name="van Gent-Pelzer M.P.E."/>
            <person name="Joly D.L."/>
            <person name="van de Geest H.C."/>
            <person name="Bonants P.J.M."/>
            <person name="Smith D.S."/>
            <person name="Levesque C.A."/>
            <person name="van der Lee T.A.J."/>
        </authorList>
    </citation>
    <scope>NUCLEOTIDE SEQUENCE [LARGE SCALE GENOMIC DNA]</scope>
    <source>
        <strain evidence="2 3">CBS 809.83</strain>
    </source>
</reference>